<dbReference type="Gene3D" id="3.40.50.1110">
    <property type="entry name" value="SGNH hydrolase"/>
    <property type="match status" value="1"/>
</dbReference>
<dbReference type="STRING" id="1160091.B9T39_00590"/>
<comment type="caution">
    <text evidence="1">The sequence shown here is derived from an EMBL/GenBank/DDBJ whole genome shotgun (WGS) entry which is preliminary data.</text>
</comment>
<dbReference type="OrthoDB" id="9801375at2"/>
<dbReference type="InterPro" id="IPR001087">
    <property type="entry name" value="GDSL"/>
</dbReference>
<organism evidence="1 2">
    <name type="scientific">Alloscardovia macacae</name>
    <dbReference type="NCBI Taxonomy" id="1160091"/>
    <lineage>
        <taxon>Bacteria</taxon>
        <taxon>Bacillati</taxon>
        <taxon>Actinomycetota</taxon>
        <taxon>Actinomycetes</taxon>
        <taxon>Bifidobacteriales</taxon>
        <taxon>Bifidobacteriaceae</taxon>
        <taxon>Alloscardovia</taxon>
    </lineage>
</organism>
<dbReference type="PANTHER" id="PTHR37834:SF2">
    <property type="entry name" value="ESTERASE, SGNH HYDROLASE-TYPE"/>
    <property type="match status" value="1"/>
</dbReference>
<evidence type="ECO:0000313" key="2">
    <source>
        <dbReference type="Proteomes" id="UP000243540"/>
    </source>
</evidence>
<accession>A0A1Y2SZY0</accession>
<name>A0A1Y2SZY0_9BIFI</name>
<dbReference type="Gene3D" id="2.60.120.260">
    <property type="entry name" value="Galactose-binding domain-like"/>
    <property type="match status" value="1"/>
</dbReference>
<dbReference type="Pfam" id="PF00657">
    <property type="entry name" value="Lipase_GDSL"/>
    <property type="match status" value="1"/>
</dbReference>
<evidence type="ECO:0008006" key="3">
    <source>
        <dbReference type="Google" id="ProtNLM"/>
    </source>
</evidence>
<gene>
    <name evidence="1" type="ORF">B9T39_00590</name>
</gene>
<dbReference type="GO" id="GO:0016788">
    <property type="term" value="F:hydrolase activity, acting on ester bonds"/>
    <property type="evidence" value="ECO:0007669"/>
    <property type="project" value="InterPro"/>
</dbReference>
<dbReference type="SUPFAM" id="SSF52266">
    <property type="entry name" value="SGNH hydrolase"/>
    <property type="match status" value="1"/>
</dbReference>
<dbReference type="EMBL" id="NEKC01000001">
    <property type="protein sequence ID" value="OTA30237.1"/>
    <property type="molecule type" value="Genomic_DNA"/>
</dbReference>
<dbReference type="RefSeq" id="WP_086105879.1">
    <property type="nucleotide sequence ID" value="NZ_NEKB01000001.1"/>
</dbReference>
<reference evidence="1 2" key="1">
    <citation type="submission" date="2017-04" db="EMBL/GenBank/DDBJ databases">
        <title>Draft genome sequences of Alloscardovia macacae UMA81211 and UMA81212 isolated from the feces of a rhesus macaque (Macaca mulatta).</title>
        <authorList>
            <person name="Albert K."/>
            <person name="Sela D.A."/>
        </authorList>
    </citation>
    <scope>NUCLEOTIDE SEQUENCE [LARGE SCALE GENOMIC DNA]</scope>
    <source>
        <strain evidence="1 2">UMA81212</strain>
    </source>
</reference>
<sequence>MNTTPTSLDKLHFTHISDIPHTELGRNARTQSGETVLFWSGSGIETIYSGDELWLDIETHYSVYEQWISVIINDDPVIRTSLPDGRTSLCLFRGNSSHARMHVRILKEVQFMHDDSDSTLLIHGFYHTDASFSKPVTRPLLFEFVGDSITSGTGAVGGRQSSSYCSMIFSAQHAYPRMVADAFHADFRIISQAGWGITCNCENDPRCTLPSIYEYTCSLASVELSSQTTPSAHSPFAFNEHPADVIVINLGTNDATAFLAAPWVSEDRTEKFALTLTDDNVPDKLSEELIRESVINFLTTVRQKNPHALLIWAYGMMNTLLSEVLRESVRRYARENNDSRVQYIQLPLCSDELIGAFEHPNEAGHQMVATTLSSVIRAHLAE</sequence>
<dbReference type="PANTHER" id="PTHR37834">
    <property type="entry name" value="GDSL-LIKE LIPASE/ACYLHYDROLASE DOMAIN PROTEIN (AFU_ORTHOLOGUE AFUA_2G00620)"/>
    <property type="match status" value="1"/>
</dbReference>
<dbReference type="InterPro" id="IPR036514">
    <property type="entry name" value="SGNH_hydro_sf"/>
</dbReference>
<proteinExistence type="predicted"/>
<dbReference type="InterPro" id="IPR052762">
    <property type="entry name" value="PCW_deacetylase/CE"/>
</dbReference>
<dbReference type="AlphaFoldDB" id="A0A1Y2SZY0"/>
<protein>
    <recommendedName>
        <fullName evidence="3">GDSL family lipase</fullName>
    </recommendedName>
</protein>
<evidence type="ECO:0000313" key="1">
    <source>
        <dbReference type="EMBL" id="OTA30237.1"/>
    </source>
</evidence>
<dbReference type="Proteomes" id="UP000243540">
    <property type="component" value="Unassembled WGS sequence"/>
</dbReference>